<feature type="domain" description="Clp R" evidence="1">
    <location>
        <begin position="18"/>
        <end position="129"/>
    </location>
</feature>
<evidence type="ECO:0000313" key="4">
    <source>
        <dbReference type="Proteomes" id="UP000287352"/>
    </source>
</evidence>
<evidence type="ECO:0000259" key="1">
    <source>
        <dbReference type="Pfam" id="PF02861"/>
    </source>
</evidence>
<dbReference type="OrthoDB" id="5402230at2"/>
<dbReference type="Pfam" id="PF12773">
    <property type="entry name" value="DZR"/>
    <property type="match status" value="1"/>
</dbReference>
<dbReference type="Proteomes" id="UP000287352">
    <property type="component" value="Unassembled WGS sequence"/>
</dbReference>
<dbReference type="InterPro" id="IPR036628">
    <property type="entry name" value="Clp_N_dom_sf"/>
</dbReference>
<dbReference type="Gene3D" id="3.40.50.300">
    <property type="entry name" value="P-loop containing nucleotide triphosphate hydrolases"/>
    <property type="match status" value="1"/>
</dbReference>
<dbReference type="Gene3D" id="1.10.1780.10">
    <property type="entry name" value="Clp, N-terminal domain"/>
    <property type="match status" value="1"/>
</dbReference>
<proteinExistence type="predicted"/>
<dbReference type="InterPro" id="IPR004176">
    <property type="entry name" value="Clp_R_N"/>
</dbReference>
<evidence type="ECO:0000259" key="2">
    <source>
        <dbReference type="Pfam" id="PF12773"/>
    </source>
</evidence>
<dbReference type="InterPro" id="IPR027417">
    <property type="entry name" value="P-loop_NTPase"/>
</dbReference>
<sequence>MNPFVFGMRGPQHGWLEDSVHALLLLAQREAAGRGCTEVLLEHCLLAALVQNNDRVIELLLFLKIEPFILEERLQMRLGPGLSRDEMPERIQLPFSLELQACVELSVAGVHSTGKMFVTPEHLLLCILNHHWQMTLDKVVEQLGTSREWSDLQQFCAELAQQELRMLLYIQNLVHSLSSVREPSIALNHIAGYEEVKRELCDVVQIAEASPDRRRPQELLFIGAERTLGRELAEGVAFALGRRLCIFSFAGLVAMCLPFTTYPTLNYYNDKRLSGRERQFSPHGLFLARCIIQRFFVRLRQISPCVVLWEELDGGEYIDRVRIHSVRDQLLDSLFGEIEQSRLGRRSILLATTSQERDVNLPSRTSSSGPHFEQHLFMTSSNSPCERAQDIQCPDCGSDIERDWRYCVYCRHLLKRVCSVCGSELILEGMKQFCSSCGQRPEGILNG</sequence>
<comment type="caution">
    <text evidence="3">The sequence shown here is derived from an EMBL/GenBank/DDBJ whole genome shotgun (WGS) entry which is preliminary data.</text>
</comment>
<keyword evidence="4" id="KW-1185">Reference proteome</keyword>
<name>A0A401ZYJ3_9CHLR</name>
<accession>A0A401ZYJ3</accession>
<reference evidence="4" key="1">
    <citation type="submission" date="2018-12" db="EMBL/GenBank/DDBJ databases">
        <title>Tengunoibacter tsumagoiensis gen. nov., sp. nov., Dictyobacter kobayashii sp. nov., D. alpinus sp. nov., and D. joshuensis sp. nov. and description of Dictyobacteraceae fam. nov. within the order Ktedonobacterales isolated from Tengu-no-mugimeshi.</title>
        <authorList>
            <person name="Wang C.M."/>
            <person name="Zheng Y."/>
            <person name="Sakai Y."/>
            <person name="Toyoda A."/>
            <person name="Minakuchi Y."/>
            <person name="Abe K."/>
            <person name="Yokota A."/>
            <person name="Yabe S."/>
        </authorList>
    </citation>
    <scope>NUCLEOTIDE SEQUENCE [LARGE SCALE GENOMIC DNA]</scope>
    <source>
        <strain evidence="4">Uno3</strain>
    </source>
</reference>
<dbReference type="RefSeq" id="WP_126579565.1">
    <property type="nucleotide sequence ID" value="NZ_BIFR01000001.1"/>
</dbReference>
<protein>
    <submittedName>
        <fullName evidence="3">Uncharacterized protein</fullName>
    </submittedName>
</protein>
<feature type="domain" description="DZANK-type" evidence="2">
    <location>
        <begin position="393"/>
        <end position="438"/>
    </location>
</feature>
<dbReference type="InterPro" id="IPR025874">
    <property type="entry name" value="DZR"/>
</dbReference>
<dbReference type="AlphaFoldDB" id="A0A401ZYJ3"/>
<dbReference type="Pfam" id="PF02861">
    <property type="entry name" value="Clp_N"/>
    <property type="match status" value="1"/>
</dbReference>
<dbReference type="SUPFAM" id="SSF81923">
    <property type="entry name" value="Double Clp-N motif"/>
    <property type="match status" value="1"/>
</dbReference>
<dbReference type="EMBL" id="BIFR01000001">
    <property type="protein sequence ID" value="GCE11892.1"/>
    <property type="molecule type" value="Genomic_DNA"/>
</dbReference>
<evidence type="ECO:0000313" key="3">
    <source>
        <dbReference type="EMBL" id="GCE11892.1"/>
    </source>
</evidence>
<gene>
    <name evidence="3" type="ORF">KTT_17510</name>
</gene>
<organism evidence="3 4">
    <name type="scientific">Tengunoibacter tsumagoiensis</name>
    <dbReference type="NCBI Taxonomy" id="2014871"/>
    <lineage>
        <taxon>Bacteria</taxon>
        <taxon>Bacillati</taxon>
        <taxon>Chloroflexota</taxon>
        <taxon>Ktedonobacteria</taxon>
        <taxon>Ktedonobacterales</taxon>
        <taxon>Dictyobacteraceae</taxon>
        <taxon>Tengunoibacter</taxon>
    </lineage>
</organism>